<gene>
    <name evidence="2" type="ORF">ISALK_12755</name>
</gene>
<proteinExistence type="predicted"/>
<dbReference type="InterPro" id="IPR022742">
    <property type="entry name" value="Hydrolase_4"/>
</dbReference>
<sequence length="283" mass="32440">MKMYHKYIGEDKKTYVKCLINDHKAPNVIFFMTPIGSVDHDIAVRNYRPIAENGFNVFAVDLPGIGNSSKGKFTYENIKLAIQNVAEYIEKNFSKSIHLYGGTGTGGIIGQALASDKDLPIFKTYSQLGVANHGDLSVIGSSFMLKLVFPILKIAVKFFPQYRLKFKVPKYSGYNGEKENKWYQSMMEENPGIFDLPLDVVYTLLWLLIAKASPIKGKPIIPTLVMATKYDRYYKKEYINKYYRSLKTDKKLYWIDDSHCVFVWNAGELGNQVTEWITFQKEV</sequence>
<dbReference type="Gene3D" id="3.40.50.1820">
    <property type="entry name" value="alpha/beta hydrolase"/>
    <property type="match status" value="1"/>
</dbReference>
<evidence type="ECO:0000313" key="2">
    <source>
        <dbReference type="EMBL" id="NBG89361.1"/>
    </source>
</evidence>
<keyword evidence="3" id="KW-1185">Reference proteome</keyword>
<feature type="domain" description="Serine aminopeptidase S33" evidence="1">
    <location>
        <begin position="50"/>
        <end position="256"/>
    </location>
</feature>
<dbReference type="Pfam" id="PF12146">
    <property type="entry name" value="Hydrolase_4"/>
    <property type="match status" value="1"/>
</dbReference>
<name>A0AA43XMZ8_9CLOT</name>
<dbReference type="SUPFAM" id="SSF53474">
    <property type="entry name" value="alpha/beta-Hydrolases"/>
    <property type="match status" value="1"/>
</dbReference>
<dbReference type="RefSeq" id="WP_160722947.1">
    <property type="nucleotide sequence ID" value="NZ_SUMG01000022.1"/>
</dbReference>
<comment type="caution">
    <text evidence="2">The sequence shown here is derived from an EMBL/GenBank/DDBJ whole genome shotgun (WGS) entry which is preliminary data.</text>
</comment>
<dbReference type="EMBL" id="SUMG01000022">
    <property type="protein sequence ID" value="NBG89361.1"/>
    <property type="molecule type" value="Genomic_DNA"/>
</dbReference>
<protein>
    <recommendedName>
        <fullName evidence="1">Serine aminopeptidase S33 domain-containing protein</fullName>
    </recommendedName>
</protein>
<dbReference type="Proteomes" id="UP000449710">
    <property type="component" value="Unassembled WGS sequence"/>
</dbReference>
<accession>A0AA43XMZ8</accession>
<dbReference type="InterPro" id="IPR029058">
    <property type="entry name" value="AB_hydrolase_fold"/>
</dbReference>
<dbReference type="AlphaFoldDB" id="A0AA43XMZ8"/>
<organism evidence="2 3">
    <name type="scientific">Isachenkonia alkalipeptolytica</name>
    <dbReference type="NCBI Taxonomy" id="2565777"/>
    <lineage>
        <taxon>Bacteria</taxon>
        <taxon>Bacillati</taxon>
        <taxon>Bacillota</taxon>
        <taxon>Clostridia</taxon>
        <taxon>Eubacteriales</taxon>
        <taxon>Clostridiaceae</taxon>
        <taxon>Isachenkonia</taxon>
    </lineage>
</organism>
<evidence type="ECO:0000313" key="3">
    <source>
        <dbReference type="Proteomes" id="UP000449710"/>
    </source>
</evidence>
<evidence type="ECO:0000259" key="1">
    <source>
        <dbReference type="Pfam" id="PF12146"/>
    </source>
</evidence>
<reference evidence="2 3" key="1">
    <citation type="submission" date="2019-04" db="EMBL/GenBank/DDBJ databases">
        <title>Isachenkonia alkalipeptolytica gen. nov. sp. nov. a new anaerobic, alkiliphilic organothrophic bacterium capable to reduce synthesized ferrihydrite isolated from a soda lake.</title>
        <authorList>
            <person name="Toshchakov S.V."/>
            <person name="Zavarzina D.G."/>
            <person name="Zhilina T.N."/>
            <person name="Kostrikina N.A."/>
            <person name="Kublanov I.V."/>
        </authorList>
    </citation>
    <scope>NUCLEOTIDE SEQUENCE [LARGE SCALE GENOMIC DNA]</scope>
    <source>
        <strain evidence="2 3">Z-1701</strain>
    </source>
</reference>